<feature type="region of interest" description="Disordered" evidence="1">
    <location>
        <begin position="89"/>
        <end position="109"/>
    </location>
</feature>
<protein>
    <submittedName>
        <fullName evidence="3">DUF3099 family protein</fullName>
    </submittedName>
</protein>
<feature type="transmembrane region" description="Helical" evidence="2">
    <location>
        <begin position="34"/>
        <end position="51"/>
    </location>
</feature>
<dbReference type="OrthoDB" id="4229919at2"/>
<sequence>MSRRTRHDQTSSVPSATSLPANPRDDHDNRVRNYLISMGIRTACFVGAFVFTGVLRWVCVALAVVLPYVAVIFANAAQQRRIDVLGSVRPDRRQKRIDGPAAHGSSRTS</sequence>
<organism evidence="3 4">
    <name type="scientific">Barrientosiimonas humi</name>
    <dbReference type="NCBI Taxonomy" id="999931"/>
    <lineage>
        <taxon>Bacteria</taxon>
        <taxon>Bacillati</taxon>
        <taxon>Actinomycetota</taxon>
        <taxon>Actinomycetes</taxon>
        <taxon>Micrococcales</taxon>
        <taxon>Dermacoccaceae</taxon>
        <taxon>Barrientosiimonas</taxon>
    </lineage>
</organism>
<accession>A0A542XBN3</accession>
<gene>
    <name evidence="3" type="ORF">FB554_1391</name>
</gene>
<feature type="region of interest" description="Disordered" evidence="1">
    <location>
        <begin position="1"/>
        <end position="28"/>
    </location>
</feature>
<dbReference type="Pfam" id="PF11298">
    <property type="entry name" value="DUF3099"/>
    <property type="match status" value="1"/>
</dbReference>
<dbReference type="EMBL" id="VFOK01000001">
    <property type="protein sequence ID" value="TQL33249.1"/>
    <property type="molecule type" value="Genomic_DNA"/>
</dbReference>
<evidence type="ECO:0000313" key="4">
    <source>
        <dbReference type="Proteomes" id="UP000318336"/>
    </source>
</evidence>
<keyword evidence="2" id="KW-1133">Transmembrane helix</keyword>
<dbReference type="RefSeq" id="WP_142005290.1">
    <property type="nucleotide sequence ID" value="NZ_CAJTBP010000001.1"/>
</dbReference>
<dbReference type="AlphaFoldDB" id="A0A542XBN3"/>
<name>A0A542XBN3_9MICO</name>
<keyword evidence="2" id="KW-0472">Membrane</keyword>
<keyword evidence="4" id="KW-1185">Reference proteome</keyword>
<evidence type="ECO:0000313" key="3">
    <source>
        <dbReference type="EMBL" id="TQL33249.1"/>
    </source>
</evidence>
<dbReference type="InterPro" id="IPR021449">
    <property type="entry name" value="DUF3099"/>
</dbReference>
<reference evidence="3 4" key="1">
    <citation type="submission" date="2019-06" db="EMBL/GenBank/DDBJ databases">
        <title>Sequencing the genomes of 1000 actinobacteria strains.</title>
        <authorList>
            <person name="Klenk H.-P."/>
        </authorList>
    </citation>
    <scope>NUCLEOTIDE SEQUENCE [LARGE SCALE GENOMIC DNA]</scope>
    <source>
        <strain evidence="3 4">DSM 24617</strain>
    </source>
</reference>
<feature type="transmembrane region" description="Helical" evidence="2">
    <location>
        <begin position="57"/>
        <end position="77"/>
    </location>
</feature>
<dbReference type="Proteomes" id="UP000318336">
    <property type="component" value="Unassembled WGS sequence"/>
</dbReference>
<keyword evidence="2" id="KW-0812">Transmembrane</keyword>
<evidence type="ECO:0000256" key="1">
    <source>
        <dbReference type="SAM" id="MobiDB-lite"/>
    </source>
</evidence>
<comment type="caution">
    <text evidence="3">The sequence shown here is derived from an EMBL/GenBank/DDBJ whole genome shotgun (WGS) entry which is preliminary data.</text>
</comment>
<evidence type="ECO:0000256" key="2">
    <source>
        <dbReference type="SAM" id="Phobius"/>
    </source>
</evidence>
<feature type="compositionally biased region" description="Polar residues" evidence="1">
    <location>
        <begin position="10"/>
        <end position="20"/>
    </location>
</feature>
<proteinExistence type="predicted"/>